<dbReference type="InterPro" id="IPR036890">
    <property type="entry name" value="HATPase_C_sf"/>
</dbReference>
<evidence type="ECO:0000313" key="12">
    <source>
        <dbReference type="Proteomes" id="UP001165986"/>
    </source>
</evidence>
<dbReference type="PANTHER" id="PTHR43547:SF2">
    <property type="entry name" value="HYBRID SIGNAL TRANSDUCTION HISTIDINE KINASE C"/>
    <property type="match status" value="1"/>
</dbReference>
<sequence>MLNVLLIDDNISDHFLAICSLKKEFADVQIAEIKNPQELAQVLENGVFDVVVTDYQISWIDGISILRTIKQHYPNCPVVMFTSSGSQEIAVEAMKSGLDDYVLKSPKSSSRLATAVRLAVERAEARANAEAANRLKDEFLVTLSHELRTPLNAILGWAQILLKQTPNSSTTKRALETIVRNAKTQARIVEDILDVSGIITGKFSLQVAPVDLVAIVNTVIASVNPAIATKAIHLEAKLDPLDGQVLGDETRLQQIFGNLLLNAVKFTPEHGYILLQIKQVNTDAVITVKDTGIGINAEFLPFVFDRFSQADSSTTRSYRGLGLGLAIAHQLTELHGGTIEATSIGEGHGATFTVKLPLMSKQSLETNCLTEATYIESNSIQDDCQVRNNKLCLTDLRILVVDDEVDTRDLLISILEQEGSEVITAASAQEAMVAVCNSQFDLFVFDIGLPQEDGYTLLTRVRKLEQLHNREIPAIALTAYAAKEYQQQALAVGFQKYLAKPVEPDELVVAISSLLEINE</sequence>
<comment type="caution">
    <text evidence="11">The sequence shown here is derived from an EMBL/GenBank/DDBJ whole genome shotgun (WGS) entry which is preliminary data.</text>
</comment>
<keyword evidence="12" id="KW-1185">Reference proteome</keyword>
<gene>
    <name evidence="11" type="ORF">FNW02_33550</name>
</gene>
<evidence type="ECO:0000256" key="5">
    <source>
        <dbReference type="ARBA" id="ARBA00022777"/>
    </source>
</evidence>
<dbReference type="PRINTS" id="PR00344">
    <property type="entry name" value="BCTRLSENSOR"/>
</dbReference>
<evidence type="ECO:0000256" key="2">
    <source>
        <dbReference type="ARBA" id="ARBA00006402"/>
    </source>
</evidence>
<reference evidence="11" key="1">
    <citation type="submission" date="2019-07" db="EMBL/GenBank/DDBJ databases">
        <title>Toxilogical consequences of a new and cryptic species of cyanobacteria (Komarekiella delphini-convector) recovered from the epidermis of a bottlenose dolphin and 1500 ft. in the air.</title>
        <authorList>
            <person name="Brown A.O."/>
            <person name="Dvorak P."/>
            <person name="Villanueva C.D."/>
            <person name="Foss A.J."/>
            <person name="Garvey A.D."/>
            <person name="Gibson Q.A."/>
            <person name="Johansen J.R."/>
            <person name="Casamatta D.A."/>
        </authorList>
    </citation>
    <scope>NUCLEOTIDE SEQUENCE</scope>
    <source>
        <strain evidence="11">SJRDD-AB1</strain>
    </source>
</reference>
<proteinExistence type="inferred from homology"/>
<dbReference type="InterPro" id="IPR011006">
    <property type="entry name" value="CheY-like_superfamily"/>
</dbReference>
<feature type="domain" description="Response regulatory" evidence="10">
    <location>
        <begin position="3"/>
        <end position="119"/>
    </location>
</feature>
<dbReference type="Gene3D" id="3.40.50.2300">
    <property type="match status" value="2"/>
</dbReference>
<dbReference type="CDD" id="cd16922">
    <property type="entry name" value="HATPase_EvgS-ArcB-TorS-like"/>
    <property type="match status" value="1"/>
</dbReference>
<name>A0AA40VV82_9NOST</name>
<accession>A0AA40VV82</accession>
<dbReference type="SMART" id="SM00387">
    <property type="entry name" value="HATPase_c"/>
    <property type="match status" value="1"/>
</dbReference>
<dbReference type="CDD" id="cd00156">
    <property type="entry name" value="REC"/>
    <property type="match status" value="1"/>
</dbReference>
<dbReference type="SMART" id="SM00448">
    <property type="entry name" value="REC"/>
    <property type="match status" value="2"/>
</dbReference>
<dbReference type="PROSITE" id="PS50110">
    <property type="entry name" value="RESPONSE_REGULATORY"/>
    <property type="match status" value="2"/>
</dbReference>
<dbReference type="SUPFAM" id="SSF55874">
    <property type="entry name" value="ATPase domain of HSP90 chaperone/DNA topoisomerase II/histidine kinase"/>
    <property type="match status" value="1"/>
</dbReference>
<feature type="modified residue" description="4-aspartylphosphate" evidence="8">
    <location>
        <position position="446"/>
    </location>
</feature>
<dbReference type="CDD" id="cd00082">
    <property type="entry name" value="HisKA"/>
    <property type="match status" value="1"/>
</dbReference>
<dbReference type="Pfam" id="PF00072">
    <property type="entry name" value="Response_reg"/>
    <property type="match status" value="2"/>
</dbReference>
<organism evidence="11 12">
    <name type="scientific">Komarekiella delphini-convector SJRDD-AB1</name>
    <dbReference type="NCBI Taxonomy" id="2593771"/>
    <lineage>
        <taxon>Bacteria</taxon>
        <taxon>Bacillati</taxon>
        <taxon>Cyanobacteriota</taxon>
        <taxon>Cyanophyceae</taxon>
        <taxon>Nostocales</taxon>
        <taxon>Nostocaceae</taxon>
        <taxon>Komarekiella</taxon>
        <taxon>Komarekiella delphini-convector</taxon>
    </lineage>
</organism>
<feature type="domain" description="Histidine kinase" evidence="9">
    <location>
        <begin position="142"/>
        <end position="360"/>
    </location>
</feature>
<dbReference type="InterPro" id="IPR001789">
    <property type="entry name" value="Sig_transdc_resp-reg_receiver"/>
</dbReference>
<evidence type="ECO:0000256" key="3">
    <source>
        <dbReference type="ARBA" id="ARBA00012438"/>
    </source>
</evidence>
<evidence type="ECO:0000259" key="9">
    <source>
        <dbReference type="PROSITE" id="PS50109"/>
    </source>
</evidence>
<dbReference type="InterPro" id="IPR003594">
    <property type="entry name" value="HATPase_dom"/>
</dbReference>
<dbReference type="PROSITE" id="PS50109">
    <property type="entry name" value="HIS_KIN"/>
    <property type="match status" value="1"/>
</dbReference>
<keyword evidence="5" id="KW-0418">Kinase</keyword>
<dbReference type="FunFam" id="3.30.565.10:FF:000010">
    <property type="entry name" value="Sensor histidine kinase RcsC"/>
    <property type="match status" value="1"/>
</dbReference>
<comment type="catalytic activity">
    <reaction evidence="1">
        <text>ATP + protein L-histidine = ADP + protein N-phospho-L-histidine.</text>
        <dbReference type="EC" id="2.7.13.3"/>
    </reaction>
</comment>
<keyword evidence="4 8" id="KW-0597">Phosphoprotein</keyword>
<keyword evidence="6" id="KW-0902">Two-component regulatory system</keyword>
<dbReference type="RefSeq" id="WP_191761883.1">
    <property type="nucleotide sequence ID" value="NZ_VJXY01000072.1"/>
</dbReference>
<protein>
    <recommendedName>
        <fullName evidence="7">Circadian input-output histidine kinase CikA</fullName>
        <ecNumber evidence="3">2.7.13.3</ecNumber>
    </recommendedName>
</protein>
<dbReference type="Proteomes" id="UP001165986">
    <property type="component" value="Unassembled WGS sequence"/>
</dbReference>
<keyword evidence="5" id="KW-0808">Transferase</keyword>
<dbReference type="PANTHER" id="PTHR43547">
    <property type="entry name" value="TWO-COMPONENT HISTIDINE KINASE"/>
    <property type="match status" value="1"/>
</dbReference>
<dbReference type="Pfam" id="PF00512">
    <property type="entry name" value="HisKA"/>
    <property type="match status" value="1"/>
</dbReference>
<dbReference type="Pfam" id="PF02518">
    <property type="entry name" value="HATPase_c"/>
    <property type="match status" value="1"/>
</dbReference>
<comment type="similarity">
    <text evidence="2">In the N-terminal section; belongs to the phytochrome family.</text>
</comment>
<dbReference type="GO" id="GO:0000155">
    <property type="term" value="F:phosphorelay sensor kinase activity"/>
    <property type="evidence" value="ECO:0007669"/>
    <property type="project" value="InterPro"/>
</dbReference>
<evidence type="ECO:0000256" key="8">
    <source>
        <dbReference type="PROSITE-ProRule" id="PRU00169"/>
    </source>
</evidence>
<dbReference type="InterPro" id="IPR004358">
    <property type="entry name" value="Sig_transdc_His_kin-like_C"/>
</dbReference>
<evidence type="ECO:0000256" key="6">
    <source>
        <dbReference type="ARBA" id="ARBA00023012"/>
    </source>
</evidence>
<dbReference type="InterPro" id="IPR005467">
    <property type="entry name" value="His_kinase_dom"/>
</dbReference>
<evidence type="ECO:0000256" key="1">
    <source>
        <dbReference type="ARBA" id="ARBA00000085"/>
    </source>
</evidence>
<dbReference type="CDD" id="cd17580">
    <property type="entry name" value="REC_2_DhkD-like"/>
    <property type="match status" value="1"/>
</dbReference>
<dbReference type="Gene3D" id="3.30.565.10">
    <property type="entry name" value="Histidine kinase-like ATPase, C-terminal domain"/>
    <property type="match status" value="1"/>
</dbReference>
<evidence type="ECO:0000259" key="10">
    <source>
        <dbReference type="PROSITE" id="PS50110"/>
    </source>
</evidence>
<dbReference type="EMBL" id="VJXY01000072">
    <property type="protein sequence ID" value="MBD6620566.1"/>
    <property type="molecule type" value="Genomic_DNA"/>
</dbReference>
<dbReference type="SUPFAM" id="SSF52172">
    <property type="entry name" value="CheY-like"/>
    <property type="match status" value="2"/>
</dbReference>
<dbReference type="SMART" id="SM00388">
    <property type="entry name" value="HisKA"/>
    <property type="match status" value="1"/>
</dbReference>
<evidence type="ECO:0000313" key="11">
    <source>
        <dbReference type="EMBL" id="MBD6620566.1"/>
    </source>
</evidence>
<dbReference type="EC" id="2.7.13.3" evidence="3"/>
<dbReference type="AlphaFoldDB" id="A0AA40VV82"/>
<evidence type="ECO:0000256" key="4">
    <source>
        <dbReference type="ARBA" id="ARBA00022553"/>
    </source>
</evidence>
<dbReference type="Gene3D" id="1.10.287.130">
    <property type="match status" value="1"/>
</dbReference>
<evidence type="ECO:0000256" key="7">
    <source>
        <dbReference type="ARBA" id="ARBA00074306"/>
    </source>
</evidence>
<dbReference type="InterPro" id="IPR003661">
    <property type="entry name" value="HisK_dim/P_dom"/>
</dbReference>
<feature type="domain" description="Response regulatory" evidence="10">
    <location>
        <begin position="397"/>
        <end position="515"/>
    </location>
</feature>
<feature type="modified residue" description="4-aspartylphosphate" evidence="8">
    <location>
        <position position="54"/>
    </location>
</feature>